<dbReference type="InterPro" id="IPR050229">
    <property type="entry name" value="GlpE_sulfurtransferase"/>
</dbReference>
<dbReference type="PROSITE" id="PS50206">
    <property type="entry name" value="RHODANESE_3"/>
    <property type="match status" value="1"/>
</dbReference>
<dbReference type="Proteomes" id="UP000240009">
    <property type="component" value="Unassembled WGS sequence"/>
</dbReference>
<accession>A0A2S8F751</accession>
<reference evidence="2 3" key="1">
    <citation type="submission" date="2018-02" db="EMBL/GenBank/DDBJ databases">
        <title>Comparative genomes isolates from brazilian mangrove.</title>
        <authorList>
            <person name="Araujo J.E."/>
            <person name="Taketani R.G."/>
            <person name="Silva M.C.P."/>
            <person name="Loureco M.V."/>
            <person name="Andreote F.D."/>
        </authorList>
    </citation>
    <scope>NUCLEOTIDE SEQUENCE [LARGE SCALE GENOMIC DNA]</scope>
    <source>
        <strain evidence="2 3">HEX-2 MGV</strain>
    </source>
</reference>
<evidence type="ECO:0000313" key="2">
    <source>
        <dbReference type="EMBL" id="PQO27982.1"/>
    </source>
</evidence>
<dbReference type="InterPro" id="IPR036873">
    <property type="entry name" value="Rhodanese-like_dom_sf"/>
</dbReference>
<evidence type="ECO:0000259" key="1">
    <source>
        <dbReference type="PROSITE" id="PS50206"/>
    </source>
</evidence>
<dbReference type="SMART" id="SM00450">
    <property type="entry name" value="RHOD"/>
    <property type="match status" value="1"/>
</dbReference>
<feature type="domain" description="Rhodanese" evidence="1">
    <location>
        <begin position="22"/>
        <end position="112"/>
    </location>
</feature>
<proteinExistence type="predicted"/>
<organism evidence="2 3">
    <name type="scientific">Blastopirellula marina</name>
    <dbReference type="NCBI Taxonomy" id="124"/>
    <lineage>
        <taxon>Bacteria</taxon>
        <taxon>Pseudomonadati</taxon>
        <taxon>Planctomycetota</taxon>
        <taxon>Planctomycetia</taxon>
        <taxon>Pirellulales</taxon>
        <taxon>Pirellulaceae</taxon>
        <taxon>Blastopirellula</taxon>
    </lineage>
</organism>
<dbReference type="SUPFAM" id="SSF52821">
    <property type="entry name" value="Rhodanese/Cell cycle control phosphatase"/>
    <property type="match status" value="1"/>
</dbReference>
<dbReference type="PANTHER" id="PTHR43031:SF17">
    <property type="entry name" value="SULFURTRANSFERASE YTWF-RELATED"/>
    <property type="match status" value="1"/>
</dbReference>
<dbReference type="InterPro" id="IPR001763">
    <property type="entry name" value="Rhodanese-like_dom"/>
</dbReference>
<dbReference type="AlphaFoldDB" id="A0A2S8F751"/>
<dbReference type="Pfam" id="PF00581">
    <property type="entry name" value="Rhodanese"/>
    <property type="match status" value="1"/>
</dbReference>
<sequence>MSEETSLPIETTCLEVQELKKQNADFILLDCREQNEFDLVRIAGSTLIPMSEIQDRIGELDSHRQRHIVVHCHHGGRSMRVTQWLRQQGFPKVQNMAGGIHAWAQDIDPSMPTY</sequence>
<name>A0A2S8F751_9BACT</name>
<dbReference type="Gene3D" id="3.40.250.10">
    <property type="entry name" value="Rhodanese-like domain"/>
    <property type="match status" value="1"/>
</dbReference>
<protein>
    <submittedName>
        <fullName evidence="2">Rhodanese</fullName>
    </submittedName>
</protein>
<dbReference type="RefSeq" id="WP_105355552.1">
    <property type="nucleotide sequence ID" value="NZ_PUIA01000051.1"/>
</dbReference>
<gene>
    <name evidence="2" type="ORF">C5Y96_16525</name>
</gene>
<evidence type="ECO:0000313" key="3">
    <source>
        <dbReference type="Proteomes" id="UP000240009"/>
    </source>
</evidence>
<dbReference type="PANTHER" id="PTHR43031">
    <property type="entry name" value="FAD-DEPENDENT OXIDOREDUCTASE"/>
    <property type="match status" value="1"/>
</dbReference>
<dbReference type="OrthoDB" id="9800872at2"/>
<dbReference type="EMBL" id="PUIA01000051">
    <property type="protein sequence ID" value="PQO27982.1"/>
    <property type="molecule type" value="Genomic_DNA"/>
</dbReference>
<comment type="caution">
    <text evidence="2">The sequence shown here is derived from an EMBL/GenBank/DDBJ whole genome shotgun (WGS) entry which is preliminary data.</text>
</comment>